<dbReference type="KEGG" id="smiz:4412673_02414"/>
<evidence type="ECO:0000313" key="2">
    <source>
        <dbReference type="Proteomes" id="UP000215355"/>
    </source>
</evidence>
<sequence length="35" mass="3992">MINKKIILGFAALIAVLMIYKLGEAVGEFFYYITH</sequence>
<accession>A0AAJ5C0K8</accession>
<organism evidence="1 2">
    <name type="scientific">Sphingobacterium mizutaii</name>
    <dbReference type="NCBI Taxonomy" id="1010"/>
    <lineage>
        <taxon>Bacteria</taxon>
        <taxon>Pseudomonadati</taxon>
        <taxon>Bacteroidota</taxon>
        <taxon>Sphingobacteriia</taxon>
        <taxon>Sphingobacteriales</taxon>
        <taxon>Sphingobacteriaceae</taxon>
        <taxon>Sphingobacterium</taxon>
    </lineage>
</organism>
<dbReference type="EMBL" id="LT906468">
    <property type="protein sequence ID" value="SNV51486.1"/>
    <property type="molecule type" value="Genomic_DNA"/>
</dbReference>
<dbReference type="Proteomes" id="UP000215355">
    <property type="component" value="Chromosome 1"/>
</dbReference>
<name>A0AAJ5C0K8_9SPHI</name>
<dbReference type="AlphaFoldDB" id="A0AAJ5C0K8"/>
<protein>
    <submittedName>
        <fullName evidence="1">Uncharacterized protein</fullName>
    </submittedName>
</protein>
<evidence type="ECO:0000313" key="1">
    <source>
        <dbReference type="EMBL" id="SNV51486.1"/>
    </source>
</evidence>
<proteinExistence type="predicted"/>
<reference evidence="1 2" key="1">
    <citation type="submission" date="2017-06" db="EMBL/GenBank/DDBJ databases">
        <authorList>
            <consortium name="Pathogen Informatics"/>
        </authorList>
    </citation>
    <scope>NUCLEOTIDE SEQUENCE [LARGE SCALE GENOMIC DNA]</scope>
    <source>
        <strain evidence="1 2">NCTC12149</strain>
    </source>
</reference>
<gene>
    <name evidence="1" type="ORF">SAMEA4412673_02414</name>
</gene>